<dbReference type="AlphaFoldDB" id="A0A0C5VQQ4"/>
<evidence type="ECO:0000256" key="1">
    <source>
        <dbReference type="SAM" id="MobiDB-lite"/>
    </source>
</evidence>
<feature type="compositionally biased region" description="Basic and acidic residues" evidence="1">
    <location>
        <begin position="352"/>
        <end position="370"/>
    </location>
</feature>
<evidence type="ECO:0000313" key="2">
    <source>
        <dbReference type="EMBL" id="AJQ95723.1"/>
    </source>
</evidence>
<feature type="compositionally biased region" description="Polar residues" evidence="1">
    <location>
        <begin position="371"/>
        <end position="393"/>
    </location>
</feature>
<dbReference type="KEGG" id="gsn:YC6258_03687"/>
<evidence type="ECO:0000313" key="3">
    <source>
        <dbReference type="Proteomes" id="UP000032266"/>
    </source>
</evidence>
<protein>
    <submittedName>
        <fullName evidence="2">AAA ATPase containing von Willebrand factor type A (VWA) domain</fullName>
    </submittedName>
</protein>
<organism evidence="2 3">
    <name type="scientific">Gynuella sunshinyii YC6258</name>
    <dbReference type="NCBI Taxonomy" id="1445510"/>
    <lineage>
        <taxon>Bacteria</taxon>
        <taxon>Pseudomonadati</taxon>
        <taxon>Pseudomonadota</taxon>
        <taxon>Gammaproteobacteria</taxon>
        <taxon>Oceanospirillales</taxon>
        <taxon>Saccharospirillaceae</taxon>
        <taxon>Gynuella</taxon>
    </lineage>
</organism>
<feature type="region of interest" description="Disordered" evidence="1">
    <location>
        <begin position="1"/>
        <end position="31"/>
    </location>
</feature>
<keyword evidence="3" id="KW-1185">Reference proteome</keyword>
<name>A0A0C5VQQ4_9GAMM</name>
<feature type="region of interest" description="Disordered" evidence="1">
    <location>
        <begin position="352"/>
        <end position="400"/>
    </location>
</feature>
<dbReference type="HOGENOM" id="CLU_494143_0_0_6"/>
<feature type="region of interest" description="Disordered" evidence="1">
    <location>
        <begin position="447"/>
        <end position="483"/>
    </location>
</feature>
<gene>
    <name evidence="2" type="ORF">YC6258_03687</name>
</gene>
<dbReference type="OrthoDB" id="7056529at2"/>
<proteinExistence type="predicted"/>
<feature type="compositionally biased region" description="Basic and acidic residues" evidence="1">
    <location>
        <begin position="507"/>
        <end position="551"/>
    </location>
</feature>
<dbReference type="RefSeq" id="WP_044617931.1">
    <property type="nucleotide sequence ID" value="NZ_CP007142.1"/>
</dbReference>
<sequence length="551" mass="59020">MSTQQTSFKNETNATVTPISGANTSDTNPKQGYEQTLTQLTFSDGSTTMAGGKSGTLNLPADMPIVNLLVSQPSILFPVISTSVGPDYEAAGGWPKPLTPVDIPSNQITAMTQALTFRQNLMAAPSSKMATDFQNALNQAQQAKTADDMINQMNDFFQSQDSYKLVTYPDYTAIQSYLQAFAQMWVQKNSASGSNSGTTYYVYSAPDASKKGAESMGTIQANRRSNAPANASLTDSLSGYSITLTGSDSSTVNLTFANGVFSDGGPVQLSATYGYAGRFNGKISDVQLWPILVGTIQSKQVIAIPLSPESDWSKFWSSLTFSKVFGYFMEAMGLWMALDFLKTKLSSKKETLEKDKAENKGSDPTDKQVQDAETQADTTAENEAQANNSQGQKISGDDTFEVPTTESAMNEAVDNTRTASQDSLNSIAEDNTNGAIEQTGETLEEIGKIETTPALEKAGSQLNNAGEAMQADPPDISTATSNIAEANQNLAVATDELGNQISTEQKQQLEDQIKANEEAAEEAKSQDEESEDAGKGEDPEGEGDLPKFEEI</sequence>
<dbReference type="Proteomes" id="UP000032266">
    <property type="component" value="Chromosome"/>
</dbReference>
<feature type="region of interest" description="Disordered" evidence="1">
    <location>
        <begin position="495"/>
        <end position="551"/>
    </location>
</feature>
<accession>A0A0C5VQQ4</accession>
<reference evidence="2 3" key="1">
    <citation type="submission" date="2014-01" db="EMBL/GenBank/DDBJ databases">
        <title>Full genme sequencing of cellulolytic bacterium Gynuella sunshinyii YC6258T gen. nov., sp. nov.</title>
        <authorList>
            <person name="Khan H."/>
            <person name="Chung E.J."/>
            <person name="Chung Y.R."/>
        </authorList>
    </citation>
    <scope>NUCLEOTIDE SEQUENCE [LARGE SCALE GENOMIC DNA]</scope>
    <source>
        <strain evidence="2 3">YC6258</strain>
    </source>
</reference>
<feature type="compositionally biased region" description="Polar residues" evidence="1">
    <location>
        <begin position="495"/>
        <end position="506"/>
    </location>
</feature>
<dbReference type="EMBL" id="CP007142">
    <property type="protein sequence ID" value="AJQ95723.1"/>
    <property type="molecule type" value="Genomic_DNA"/>
</dbReference>